<dbReference type="EMBL" id="JBHUJD010000011">
    <property type="protein sequence ID" value="MFD2310813.1"/>
    <property type="molecule type" value="Genomic_DNA"/>
</dbReference>
<reference evidence="4" key="1">
    <citation type="journal article" date="2019" name="Int. J. Syst. Evol. Microbiol.">
        <title>The Global Catalogue of Microorganisms (GCM) 10K type strain sequencing project: providing services to taxonomists for standard genome sequencing and annotation.</title>
        <authorList>
            <consortium name="The Broad Institute Genomics Platform"/>
            <consortium name="The Broad Institute Genome Sequencing Center for Infectious Disease"/>
            <person name="Wu L."/>
            <person name="Ma J."/>
        </authorList>
    </citation>
    <scope>NUCLEOTIDE SEQUENCE [LARGE SCALE GENOMIC DNA]</scope>
    <source>
        <strain evidence="4">KCTC 12848</strain>
    </source>
</reference>
<comment type="caution">
    <text evidence="3">The sequence shown here is derived from an EMBL/GenBank/DDBJ whole genome shotgun (WGS) entry which is preliminary data.</text>
</comment>
<dbReference type="PANTHER" id="PTHR10572">
    <property type="entry name" value="3-HYDROXY-3-METHYLGLUTARYL-COENZYME A REDUCTASE"/>
    <property type="match status" value="1"/>
</dbReference>
<dbReference type="PROSITE" id="PS00318">
    <property type="entry name" value="HMG_COA_REDUCTASE_2"/>
    <property type="match status" value="1"/>
</dbReference>
<evidence type="ECO:0000256" key="2">
    <source>
        <dbReference type="ARBA" id="ARBA00023002"/>
    </source>
</evidence>
<dbReference type="InterPro" id="IPR002202">
    <property type="entry name" value="HMG_CoA_Rdtase"/>
</dbReference>
<organism evidence="3 4">
    <name type="scientific">Microbulbifer halophilus</name>
    <dbReference type="NCBI Taxonomy" id="453963"/>
    <lineage>
        <taxon>Bacteria</taxon>
        <taxon>Pseudomonadati</taxon>
        <taxon>Pseudomonadota</taxon>
        <taxon>Gammaproteobacteria</taxon>
        <taxon>Cellvibrionales</taxon>
        <taxon>Microbulbiferaceae</taxon>
        <taxon>Microbulbifer</taxon>
    </lineage>
</organism>
<name>A0ABW5ECK6_9GAMM</name>
<dbReference type="Gene3D" id="3.30.70.420">
    <property type="entry name" value="Hydroxymethylglutaryl-CoA reductase, class I/II, NAD/NADP-binding domain"/>
    <property type="match status" value="1"/>
</dbReference>
<dbReference type="SUPFAM" id="SSF55035">
    <property type="entry name" value="NAD-binding domain of HMG-CoA reductase"/>
    <property type="match status" value="1"/>
</dbReference>
<dbReference type="Pfam" id="PF00368">
    <property type="entry name" value="HMG-CoA_red"/>
    <property type="match status" value="1"/>
</dbReference>
<dbReference type="RefSeq" id="WP_265721629.1">
    <property type="nucleotide sequence ID" value="NZ_JAPIVK010000013.1"/>
</dbReference>
<evidence type="ECO:0000256" key="1">
    <source>
        <dbReference type="ARBA" id="ARBA00007661"/>
    </source>
</evidence>
<evidence type="ECO:0000313" key="4">
    <source>
        <dbReference type="Proteomes" id="UP001597425"/>
    </source>
</evidence>
<dbReference type="InterPro" id="IPR009029">
    <property type="entry name" value="HMG_CoA_Rdtase_sub-bd_dom_sf"/>
</dbReference>
<sequence length="404" mass="42976">MDYEVAVARELDGLRIPAKGEYSEVARQQRLGFLREKSGLALEGVGSCSYTPEALKNNIESLVGTVEVPLAVVGPVRVKGVHVDDTVYVPCATTEGALVASLNRGATALFRAGGVTAWAVSQRVLRAPYFEFFDLSAAQRFCQWVGDNEAEVRNRVLRASDHAELLSLEPVVIGRCVHLTFEYRSGDASGQNMVTACTWSACNWIREALALSGDMPLADFAIEAGLSGDKRVTGQTFTRGRGTRVTAECVLPADVVRDVLKVEPSALVHYFHQLSASESAAGSVGCCLNIANPIAAVFVATGQDIACVHESSAGVFYLELQQDGNIYASITLPCLVVGTVGGGTGVPQQRECLQLMGCAGSGKAMRFAECIAACCMGLELSTMSAVASDQFAQAHERMGRNRPA</sequence>
<dbReference type="PRINTS" id="PR00071">
    <property type="entry name" value="HMGCOARDTASE"/>
</dbReference>
<proteinExistence type="inferred from homology"/>
<gene>
    <name evidence="3" type="ORF">ACFSKX_10335</name>
</gene>
<dbReference type="SUPFAM" id="SSF56542">
    <property type="entry name" value="Substrate-binding domain of HMG-CoA reductase"/>
    <property type="match status" value="1"/>
</dbReference>
<keyword evidence="2" id="KW-0560">Oxidoreductase</keyword>
<comment type="similarity">
    <text evidence="1">Belongs to the HMG-CoA reductase family.</text>
</comment>
<protein>
    <recommendedName>
        <fullName evidence="5">Hydroxymethylglutaryl-CoA reductase (NADPH)</fullName>
    </recommendedName>
</protein>
<dbReference type="InterPro" id="IPR023076">
    <property type="entry name" value="HMG_CoA_Rdtase_CS"/>
</dbReference>
<accession>A0ABW5ECK6</accession>
<evidence type="ECO:0008006" key="5">
    <source>
        <dbReference type="Google" id="ProtNLM"/>
    </source>
</evidence>
<dbReference type="Gene3D" id="3.90.770.10">
    <property type="entry name" value="3-hydroxy-3-methylglutaryl-coenzyme A Reductase, Chain A, domain 2"/>
    <property type="match status" value="1"/>
</dbReference>
<dbReference type="InterPro" id="IPR009023">
    <property type="entry name" value="HMG_CoA_Rdtase_NAD(P)-bd_sf"/>
</dbReference>
<dbReference type="PANTHER" id="PTHR10572:SF24">
    <property type="entry name" value="3-HYDROXY-3-METHYLGLUTARYL-COENZYME A REDUCTASE"/>
    <property type="match status" value="1"/>
</dbReference>
<evidence type="ECO:0000313" key="3">
    <source>
        <dbReference type="EMBL" id="MFD2310813.1"/>
    </source>
</evidence>
<dbReference type="InterPro" id="IPR023074">
    <property type="entry name" value="HMG_CoA_Rdtase_cat_sf"/>
</dbReference>
<dbReference type="Proteomes" id="UP001597425">
    <property type="component" value="Unassembled WGS sequence"/>
</dbReference>
<dbReference type="PROSITE" id="PS50065">
    <property type="entry name" value="HMG_COA_REDUCTASE_4"/>
    <property type="match status" value="1"/>
</dbReference>
<keyword evidence="4" id="KW-1185">Reference proteome</keyword>